<reference evidence="2" key="1">
    <citation type="submission" date="2023-10" db="EMBL/GenBank/DDBJ databases">
        <authorList>
            <person name="Chen Y."/>
            <person name="Shah S."/>
            <person name="Dougan E. K."/>
            <person name="Thang M."/>
            <person name="Chan C."/>
        </authorList>
    </citation>
    <scope>NUCLEOTIDE SEQUENCE [LARGE SCALE GENOMIC DNA]</scope>
</reference>
<feature type="compositionally biased region" description="Gly residues" evidence="1">
    <location>
        <begin position="136"/>
        <end position="145"/>
    </location>
</feature>
<evidence type="ECO:0000256" key="1">
    <source>
        <dbReference type="SAM" id="MobiDB-lite"/>
    </source>
</evidence>
<feature type="region of interest" description="Disordered" evidence="1">
    <location>
        <begin position="29"/>
        <end position="54"/>
    </location>
</feature>
<evidence type="ECO:0000313" key="3">
    <source>
        <dbReference type="Proteomes" id="UP001189429"/>
    </source>
</evidence>
<feature type="region of interest" description="Disordered" evidence="1">
    <location>
        <begin position="104"/>
        <end position="150"/>
    </location>
</feature>
<comment type="caution">
    <text evidence="2">The sequence shown here is derived from an EMBL/GenBank/DDBJ whole genome shotgun (WGS) entry which is preliminary data.</text>
</comment>
<evidence type="ECO:0000313" key="2">
    <source>
        <dbReference type="EMBL" id="CAK0862003.1"/>
    </source>
</evidence>
<dbReference type="Proteomes" id="UP001189429">
    <property type="component" value="Unassembled WGS sequence"/>
</dbReference>
<name>A0ABN9UPW3_9DINO</name>
<gene>
    <name evidence="2" type="ORF">PCOR1329_LOCUS50524</name>
</gene>
<accession>A0ABN9UPW3</accession>
<protein>
    <submittedName>
        <fullName evidence="2">Uncharacterized protein</fullName>
    </submittedName>
</protein>
<sequence length="221" mass="23933">MEEGAQGWPITCVAALSLGSWRSGEFVPSRSSEASVRSSSTSTRPWPRLPPTTSAKMAAFPKELRSRSDGLFDVLCQRCIAETLGIIKTAGVHCGHRDFSEAASQVQPANHGPWRSSAWPDRQARQGQGARRHRGGGQALGGQGGHAPDPFQEQLSNGMRAAIFTKMMPVQIQDYMCRRVEKDAKHDELKDKTLAMVGNKFAVNMGPTLMDIGEVGGDGLE</sequence>
<dbReference type="EMBL" id="CAUYUJ010016115">
    <property type="protein sequence ID" value="CAK0862003.1"/>
    <property type="molecule type" value="Genomic_DNA"/>
</dbReference>
<proteinExistence type="predicted"/>
<keyword evidence="3" id="KW-1185">Reference proteome</keyword>
<organism evidence="2 3">
    <name type="scientific">Prorocentrum cordatum</name>
    <dbReference type="NCBI Taxonomy" id="2364126"/>
    <lineage>
        <taxon>Eukaryota</taxon>
        <taxon>Sar</taxon>
        <taxon>Alveolata</taxon>
        <taxon>Dinophyceae</taxon>
        <taxon>Prorocentrales</taxon>
        <taxon>Prorocentraceae</taxon>
        <taxon>Prorocentrum</taxon>
    </lineage>
</organism>